<reference evidence="1 2" key="2">
    <citation type="submission" date="2009-02" db="EMBL/GenBank/DDBJ databases">
        <title>Draft genome sequence of Holdemania filiformis DSM 12042.</title>
        <authorList>
            <person name="Sudarsanam P."/>
            <person name="Ley R."/>
            <person name="Guruge J."/>
            <person name="Turnbaugh P.J."/>
            <person name="Mahowald M."/>
            <person name="Liep D."/>
            <person name="Gordon J."/>
        </authorList>
    </citation>
    <scope>NUCLEOTIDE SEQUENCE [LARGE SCALE GENOMIC DNA]</scope>
    <source>
        <strain evidence="1 2">DSM 12042</strain>
    </source>
</reference>
<reference evidence="1 2" key="1">
    <citation type="submission" date="2008-12" db="EMBL/GenBank/DDBJ databases">
        <authorList>
            <person name="Fulton L."/>
            <person name="Clifton S."/>
            <person name="Fulton B."/>
            <person name="Xu J."/>
            <person name="Minx P."/>
            <person name="Pepin K.H."/>
            <person name="Johnson M."/>
            <person name="Bhonagiri V."/>
            <person name="Nash W.E."/>
            <person name="Mardis E.R."/>
            <person name="Wilson R.K."/>
        </authorList>
    </citation>
    <scope>NUCLEOTIDE SEQUENCE [LARGE SCALE GENOMIC DNA]</scope>
    <source>
        <strain evidence="1 2">DSM 12042</strain>
    </source>
</reference>
<protein>
    <submittedName>
        <fullName evidence="1">Uncharacterized protein</fullName>
    </submittedName>
</protein>
<evidence type="ECO:0000313" key="1">
    <source>
        <dbReference type="EMBL" id="EEF65627.1"/>
    </source>
</evidence>
<dbReference type="EMBL" id="ACCF01000268">
    <property type="protein sequence ID" value="EEF65627.1"/>
    <property type="molecule type" value="Genomic_DNA"/>
</dbReference>
<gene>
    <name evidence="1" type="ORF">HOLDEFILI_04243</name>
</gene>
<dbReference type="AlphaFoldDB" id="B9YEG6"/>
<proteinExistence type="predicted"/>
<dbReference type="Proteomes" id="UP000005950">
    <property type="component" value="Unassembled WGS sequence"/>
</dbReference>
<evidence type="ECO:0000313" key="2">
    <source>
        <dbReference type="Proteomes" id="UP000005950"/>
    </source>
</evidence>
<organism evidence="1 2">
    <name type="scientific">Holdemania filiformis DSM 12042</name>
    <dbReference type="NCBI Taxonomy" id="545696"/>
    <lineage>
        <taxon>Bacteria</taxon>
        <taxon>Bacillati</taxon>
        <taxon>Bacillota</taxon>
        <taxon>Erysipelotrichia</taxon>
        <taxon>Erysipelotrichales</taxon>
        <taxon>Erysipelotrichaceae</taxon>
        <taxon>Holdemania</taxon>
    </lineage>
</organism>
<sequence length="42" mass="4998">MIFLKSCKISKIRTRYLKLNVEQFLLEIERNSGRLAVKTEDL</sequence>
<comment type="caution">
    <text evidence="1">The sequence shown here is derived from an EMBL/GenBank/DDBJ whole genome shotgun (WGS) entry which is preliminary data.</text>
</comment>
<dbReference type="HOGENOM" id="CLU_3252587_0_0_9"/>
<name>B9YEG6_9FIRM</name>
<accession>B9YEG6</accession>